<keyword evidence="1" id="KW-0315">Glutamine amidotransferase</keyword>
<evidence type="ECO:0000313" key="1">
    <source>
        <dbReference type="EMBL" id="MBB5539141.1"/>
    </source>
</evidence>
<evidence type="ECO:0000313" key="2">
    <source>
        <dbReference type="Proteomes" id="UP000585507"/>
    </source>
</evidence>
<dbReference type="PANTHER" id="PTHR43235">
    <property type="entry name" value="GLUTAMINE AMIDOTRANSFERASE PB2B2.05-RELATED"/>
    <property type="match status" value="1"/>
</dbReference>
<organism evidence="1 2">
    <name type="scientific">Rhizobium giardinii</name>
    <dbReference type="NCBI Taxonomy" id="56731"/>
    <lineage>
        <taxon>Bacteria</taxon>
        <taxon>Pseudomonadati</taxon>
        <taxon>Pseudomonadota</taxon>
        <taxon>Alphaproteobacteria</taxon>
        <taxon>Hyphomicrobiales</taxon>
        <taxon>Rhizobiaceae</taxon>
        <taxon>Rhizobium/Agrobacterium group</taxon>
        <taxon>Rhizobium</taxon>
    </lineage>
</organism>
<dbReference type="SUPFAM" id="SSF52317">
    <property type="entry name" value="Class I glutamine amidotransferase-like"/>
    <property type="match status" value="1"/>
</dbReference>
<dbReference type="InterPro" id="IPR044668">
    <property type="entry name" value="PuuD-like"/>
</dbReference>
<dbReference type="GO" id="GO:0016740">
    <property type="term" value="F:transferase activity"/>
    <property type="evidence" value="ECO:0007669"/>
    <property type="project" value="UniProtKB-KW"/>
</dbReference>
<dbReference type="PANTHER" id="PTHR43235:SF1">
    <property type="entry name" value="GLUTAMINE AMIDOTRANSFERASE PB2B2.05-RELATED"/>
    <property type="match status" value="1"/>
</dbReference>
<dbReference type="AlphaFoldDB" id="A0A7W8UGV9"/>
<protein>
    <submittedName>
        <fullName evidence="1">Putative glutamine amidotransferase</fullName>
    </submittedName>
</protein>
<dbReference type="GO" id="GO:0016811">
    <property type="term" value="F:hydrolase activity, acting on carbon-nitrogen (but not peptide) bonds, in linear amides"/>
    <property type="evidence" value="ECO:0007669"/>
    <property type="project" value="InterPro"/>
</dbReference>
<dbReference type="InterPro" id="IPR029062">
    <property type="entry name" value="Class_I_gatase-like"/>
</dbReference>
<dbReference type="Proteomes" id="UP000585507">
    <property type="component" value="Unassembled WGS sequence"/>
</dbReference>
<dbReference type="InterPro" id="IPR011697">
    <property type="entry name" value="Peptidase_C26"/>
</dbReference>
<dbReference type="GO" id="GO:0005829">
    <property type="term" value="C:cytosol"/>
    <property type="evidence" value="ECO:0007669"/>
    <property type="project" value="TreeGrafter"/>
</dbReference>
<dbReference type="Gene3D" id="3.40.50.880">
    <property type="match status" value="1"/>
</dbReference>
<keyword evidence="1" id="KW-0808">Transferase</keyword>
<proteinExistence type="predicted"/>
<dbReference type="PROSITE" id="PS51273">
    <property type="entry name" value="GATASE_TYPE_1"/>
    <property type="match status" value="1"/>
</dbReference>
<dbReference type="Pfam" id="PF07722">
    <property type="entry name" value="Peptidase_C26"/>
    <property type="match status" value="1"/>
</dbReference>
<dbReference type="EMBL" id="JACHBK010000017">
    <property type="protein sequence ID" value="MBB5539141.1"/>
    <property type="molecule type" value="Genomic_DNA"/>
</dbReference>
<keyword evidence="2" id="KW-1185">Reference proteome</keyword>
<comment type="caution">
    <text evidence="1">The sequence shown here is derived from an EMBL/GenBank/DDBJ whole genome shotgun (WGS) entry which is preliminary data.</text>
</comment>
<accession>A0A7W8UGV9</accession>
<dbReference type="RefSeq" id="WP_040668720.1">
    <property type="nucleotide sequence ID" value="NZ_JACHBK010000017.1"/>
</dbReference>
<reference evidence="1 2" key="1">
    <citation type="submission" date="2020-08" db="EMBL/GenBank/DDBJ databases">
        <title>Genomic Encyclopedia of Type Strains, Phase IV (KMG-V): Genome sequencing to study the core and pangenomes of soil and plant-associated prokaryotes.</title>
        <authorList>
            <person name="Whitman W."/>
        </authorList>
    </citation>
    <scope>NUCLEOTIDE SEQUENCE [LARGE SCALE GENOMIC DNA]</scope>
    <source>
        <strain evidence="1 2">SEMIA 4084</strain>
    </source>
</reference>
<gene>
    <name evidence="1" type="ORF">GGD55_005885</name>
</gene>
<name>A0A7W8UGV9_9HYPH</name>
<sequence length="259" mass="27525">MTKAIDSRSAPADLDAPQVLVVGSLVPPGASDNLKRALRSLADNVLDELAACGASGSFLEASNPNSNTETLLDCKHGLLVLGGADADPSCYGQLATSHTIYGLNVEVDKFELDLMASAQARGIPVLGICRGMQLMNILRGGDLIQDIGADTIHIGNDENSVMVSHLVQIADGCRLASIYPDKQISVQSAHHQAVCRLGNGLTIAAQATDGLVEAIENSGEHWMVGVQWHPEALAASKQDFRSLIEHFLWAAKDRARPRD</sequence>